<dbReference type="PRINTS" id="PR00063">
    <property type="entry name" value="RIBOSOMALL27"/>
</dbReference>
<dbReference type="EMBL" id="HBFK01011547">
    <property type="protein sequence ID" value="CAD8740477.1"/>
    <property type="molecule type" value="Transcribed_RNA"/>
</dbReference>
<dbReference type="GO" id="GO:0006412">
    <property type="term" value="P:translation"/>
    <property type="evidence" value="ECO:0007669"/>
    <property type="project" value="InterPro"/>
</dbReference>
<dbReference type="PROSITE" id="PS00831">
    <property type="entry name" value="RIBOSOMAL_L27"/>
    <property type="match status" value="1"/>
</dbReference>
<keyword evidence="3" id="KW-0687">Ribonucleoprotein</keyword>
<evidence type="ECO:0000313" key="4">
    <source>
        <dbReference type="EMBL" id="CAD8740477.1"/>
    </source>
</evidence>
<dbReference type="SUPFAM" id="SSF110324">
    <property type="entry name" value="Ribosomal L27 protein-like"/>
    <property type="match status" value="1"/>
</dbReference>
<evidence type="ECO:0000256" key="3">
    <source>
        <dbReference type="ARBA" id="ARBA00023274"/>
    </source>
</evidence>
<comment type="similarity">
    <text evidence="1">Belongs to the bacterial ribosomal protein bL27 family.</text>
</comment>
<dbReference type="Gene3D" id="2.40.50.100">
    <property type="match status" value="1"/>
</dbReference>
<dbReference type="InterPro" id="IPR018261">
    <property type="entry name" value="Ribosomal_bL27_CS"/>
</dbReference>
<protein>
    <recommendedName>
        <fullName evidence="5">50S ribosomal protein L27, chloroplastic</fullName>
    </recommendedName>
</protein>
<reference evidence="4" key="1">
    <citation type="submission" date="2021-01" db="EMBL/GenBank/DDBJ databases">
        <authorList>
            <person name="Corre E."/>
            <person name="Pelletier E."/>
            <person name="Niang G."/>
            <person name="Scheremetjew M."/>
            <person name="Finn R."/>
            <person name="Kale V."/>
            <person name="Holt S."/>
            <person name="Cochrane G."/>
            <person name="Meng A."/>
            <person name="Brown T."/>
            <person name="Cohen L."/>
        </authorList>
    </citation>
    <scope>NUCLEOTIDE SEQUENCE</scope>
    <source>
        <strain evidence="4">CCMP441</strain>
    </source>
</reference>
<dbReference type="PANTHER" id="PTHR15893:SF0">
    <property type="entry name" value="LARGE RIBOSOMAL SUBUNIT PROTEIN BL27M"/>
    <property type="match status" value="1"/>
</dbReference>
<dbReference type="PANTHER" id="PTHR15893">
    <property type="entry name" value="RIBOSOMAL PROTEIN L27"/>
    <property type="match status" value="1"/>
</dbReference>
<dbReference type="GO" id="GO:0005762">
    <property type="term" value="C:mitochondrial large ribosomal subunit"/>
    <property type="evidence" value="ECO:0007669"/>
    <property type="project" value="TreeGrafter"/>
</dbReference>
<sequence length="208" mass="23170">MQALGGGLQGLHASSRRAMAAVGELSSSGWLTTFQRWATKKAASSSNNGGSSLPKMLGVKKYGGEHVIPGNIIIRQRGTRYWPGENVGLGRDHTIWALVDGHVKFTWSKFHKQQTVSVVPHLKYGHQCEHKAMEATAQKNLLKAKGLLQQARFAFKLAGEEGQERLEKLDAFRTRLMSKIDVWEEEEAARKEAKALKNAKPQWSFPIH</sequence>
<dbReference type="Pfam" id="PF01016">
    <property type="entry name" value="Ribosomal_L27"/>
    <property type="match status" value="1"/>
</dbReference>
<dbReference type="GO" id="GO:0003735">
    <property type="term" value="F:structural constituent of ribosome"/>
    <property type="evidence" value="ECO:0007669"/>
    <property type="project" value="InterPro"/>
</dbReference>
<evidence type="ECO:0008006" key="5">
    <source>
        <dbReference type="Google" id="ProtNLM"/>
    </source>
</evidence>
<gene>
    <name evidence="4" type="ORF">HAND1043_LOCUS6969</name>
</gene>
<dbReference type="InterPro" id="IPR001684">
    <property type="entry name" value="Ribosomal_bL27"/>
</dbReference>
<keyword evidence="2" id="KW-0689">Ribosomal protein</keyword>
<dbReference type="NCBIfam" id="TIGR00062">
    <property type="entry name" value="L27"/>
    <property type="match status" value="1"/>
</dbReference>
<proteinExistence type="inferred from homology"/>
<dbReference type="FunFam" id="2.40.50.100:FF:000020">
    <property type="entry name" value="50S ribosomal protein L27"/>
    <property type="match status" value="1"/>
</dbReference>
<dbReference type="AlphaFoldDB" id="A0A6T8JF89"/>
<name>A0A6T8JF89_HEMAN</name>
<organism evidence="4">
    <name type="scientific">Hemiselmis andersenii</name>
    <name type="common">Cryptophyte alga</name>
    <dbReference type="NCBI Taxonomy" id="464988"/>
    <lineage>
        <taxon>Eukaryota</taxon>
        <taxon>Cryptophyceae</taxon>
        <taxon>Cryptomonadales</taxon>
        <taxon>Hemiselmidaceae</taxon>
        <taxon>Hemiselmis</taxon>
    </lineage>
</organism>
<accession>A0A6T8JF89</accession>
<evidence type="ECO:0000256" key="2">
    <source>
        <dbReference type="ARBA" id="ARBA00022980"/>
    </source>
</evidence>
<evidence type="ECO:0000256" key="1">
    <source>
        <dbReference type="ARBA" id="ARBA00010797"/>
    </source>
</evidence>